<dbReference type="PANTHER" id="PTHR40788">
    <property type="entry name" value="CLR5 DOMAIN-CONTAINING PROTEIN-RELATED"/>
    <property type="match status" value="1"/>
</dbReference>
<gene>
    <name evidence="2" type="ORF">P168DRAFT_302141</name>
</gene>
<dbReference type="RefSeq" id="XP_024695759.1">
    <property type="nucleotide sequence ID" value="XM_024838627.1"/>
</dbReference>
<feature type="region of interest" description="Disordered" evidence="1">
    <location>
        <begin position="678"/>
        <end position="720"/>
    </location>
</feature>
<evidence type="ECO:0000313" key="3">
    <source>
        <dbReference type="Proteomes" id="UP000234254"/>
    </source>
</evidence>
<name>A0A2I1DBC5_ASPC2</name>
<evidence type="ECO:0000256" key="1">
    <source>
        <dbReference type="SAM" id="MobiDB-lite"/>
    </source>
</evidence>
<dbReference type="OrthoDB" id="2922289at2759"/>
<feature type="region of interest" description="Disordered" evidence="1">
    <location>
        <begin position="642"/>
        <end position="662"/>
    </location>
</feature>
<dbReference type="PANTHER" id="PTHR40788:SF2">
    <property type="entry name" value="CLR5 DOMAIN-CONTAINING PROTEIN"/>
    <property type="match status" value="1"/>
</dbReference>
<comment type="caution">
    <text evidence="2">The sequence shown here is derived from an EMBL/GenBank/DDBJ whole genome shotgun (WGS) entry which is preliminary data.</text>
</comment>
<dbReference type="Proteomes" id="UP000234254">
    <property type="component" value="Unassembled WGS sequence"/>
</dbReference>
<keyword evidence="3" id="KW-1185">Reference proteome</keyword>
<dbReference type="GeneID" id="36546151"/>
<dbReference type="AlphaFoldDB" id="A0A2I1DBC5"/>
<dbReference type="VEuPathDB" id="FungiDB:P168DRAFT_302141"/>
<sequence>MSASNPTLSDSNQRPSQYCDPKAFFDFIGLPGPTSYPTVTPAEVRQEALVRSSKILADYGLLNRLLDCCEATIRKRWLKRTRAQRARILSIVWPNMPTVHRPDLDCWLKDGGQNPQDKGAFMWPHINQEDLLNPKILPIFLNARGRHPPCAFITADYEAARLGETCGMIRPAFLNEHVMIFTGRTTPQKYGELINWCDHEDAFDLLFTQKGMHPGMGLISLEIQERLYTFLVNCCMQLLEDTHMETLLSDETSIQPEPPALSTSQTGMNLQVVVAAEAPYRLPAGLDIRRLRSIFSAKRAAAEDHLWALREDPAYFADTVLNEKEHRQELIPDALGRLHHLTKSHKVYTLWNRILNRVVSDAYFLPCFWNEIERQLADIEALLSQHKQDLQPENDLPKDLEWAFCRLILFLEKLVEAPLRTLQTEAPASLPLRPFFERVDTELELSGTIINVVPKASLGVDKRRWRLFRLLQALWDKNASFLIGLHVLVDELETLIEKDKFTKGLFSPNVLDTFSGLSVLSLCQRQLSGFQPWAATFETTMANQKDNLENDFRETVKDWKPYAKVGDGTDLAGVGNPTDGRFYYPVDKRRTRESTAAMQQAEANLDAFWRRVDTLYTDNNGLSLHAAVRNLLSNERILARTPDWVDEPAPPTSSDASDTETGHLPLSQVCFELERRTKQTIQPDRPSLAHRPKPKTRGTARLSHSTAIPADDASSQHGPDIQPTFAVDKRALKTFSTVFHAPSRTSQPGEVAWTDFLHAMASTGFSAEKLYGSIWQFTPRALDTERGIQFHEPHPRGKLPFRMARRRSKIPHFPQDPTKALSIAGGPQTNIFDRPIVSFSITLPNTSSSTYPFLTGESLSFFTSLLTEYKYLNRSGNRRAYSSSSLRKSKSSWVLTPRQRGGTRAETRWVSTGNRGGRLGSL</sequence>
<protein>
    <submittedName>
        <fullName evidence="2">Uncharacterized protein</fullName>
    </submittedName>
</protein>
<feature type="compositionally biased region" description="Basic residues" evidence="1">
    <location>
        <begin position="688"/>
        <end position="698"/>
    </location>
</feature>
<dbReference type="EMBL" id="MSFM01000002">
    <property type="protein sequence ID" value="PKY07165.1"/>
    <property type="molecule type" value="Genomic_DNA"/>
</dbReference>
<reference evidence="2" key="1">
    <citation type="submission" date="2016-12" db="EMBL/GenBank/DDBJ databases">
        <title>The genomes of Aspergillus section Nigri reveals drivers in fungal speciation.</title>
        <authorList>
            <consortium name="DOE Joint Genome Institute"/>
            <person name="Vesth T.C."/>
            <person name="Nybo J."/>
            <person name="Theobald S."/>
            <person name="Brandl J."/>
            <person name="Frisvad J.C."/>
            <person name="Nielsen K.F."/>
            <person name="Lyhne E.K."/>
            <person name="Kogle M.E."/>
            <person name="Kuo A."/>
            <person name="Riley R."/>
            <person name="Clum A."/>
            <person name="Nolan M."/>
            <person name="Lipzen A."/>
            <person name="Salamov A."/>
            <person name="Henrissat B."/>
            <person name="Wiebenga A."/>
            <person name="De vries R.P."/>
            <person name="Grigoriev I.V."/>
            <person name="Mortensen U.H."/>
            <person name="Andersen M.R."/>
            <person name="Baker S.E."/>
        </authorList>
    </citation>
    <scope>NUCLEOTIDE SEQUENCE</scope>
    <source>
        <strain evidence="2">IBT 28561</strain>
    </source>
</reference>
<evidence type="ECO:0000313" key="2">
    <source>
        <dbReference type="EMBL" id="PKY07165.1"/>
    </source>
</evidence>
<proteinExistence type="predicted"/>
<organism evidence="2 3">
    <name type="scientific">Aspergillus campestris (strain IBT 28561)</name>
    <dbReference type="NCBI Taxonomy" id="1392248"/>
    <lineage>
        <taxon>Eukaryota</taxon>
        <taxon>Fungi</taxon>
        <taxon>Dikarya</taxon>
        <taxon>Ascomycota</taxon>
        <taxon>Pezizomycotina</taxon>
        <taxon>Eurotiomycetes</taxon>
        <taxon>Eurotiomycetidae</taxon>
        <taxon>Eurotiales</taxon>
        <taxon>Aspergillaceae</taxon>
        <taxon>Aspergillus</taxon>
        <taxon>Aspergillus subgen. Circumdati</taxon>
    </lineage>
</organism>
<accession>A0A2I1DBC5</accession>